<accession>A0A1F4VN30</accession>
<dbReference type="Gene3D" id="1.20.1440.20">
    <property type="entry name" value="LemA-like domain"/>
    <property type="match status" value="1"/>
</dbReference>
<dbReference type="GO" id="GO:0016020">
    <property type="term" value="C:membrane"/>
    <property type="evidence" value="ECO:0007669"/>
    <property type="project" value="UniProtKB-SubCell"/>
</dbReference>
<evidence type="ECO:0008006" key="9">
    <source>
        <dbReference type="Google" id="ProtNLM"/>
    </source>
</evidence>
<keyword evidence="5 6" id="KW-0472">Membrane</keyword>
<evidence type="ECO:0000313" key="7">
    <source>
        <dbReference type="EMBL" id="OGC58582.1"/>
    </source>
</evidence>
<dbReference type="PANTHER" id="PTHR34478">
    <property type="entry name" value="PROTEIN LEMA"/>
    <property type="match status" value="1"/>
</dbReference>
<comment type="subcellular location">
    <subcellularLocation>
        <location evidence="1">Membrane</location>
        <topology evidence="1">Single-pass membrane protein</topology>
    </subcellularLocation>
</comment>
<reference evidence="7 8" key="1">
    <citation type="journal article" date="2016" name="Nat. Commun.">
        <title>Thousands of microbial genomes shed light on interconnected biogeochemical processes in an aquifer system.</title>
        <authorList>
            <person name="Anantharaman K."/>
            <person name="Brown C.T."/>
            <person name="Hug L.A."/>
            <person name="Sharon I."/>
            <person name="Castelle C.J."/>
            <person name="Probst A.J."/>
            <person name="Thomas B.C."/>
            <person name="Singh A."/>
            <person name="Wilkins M.J."/>
            <person name="Karaoz U."/>
            <person name="Brodie E.L."/>
            <person name="Williams K.H."/>
            <person name="Hubbard S.S."/>
            <person name="Banfield J.F."/>
        </authorList>
    </citation>
    <scope>NUCLEOTIDE SEQUENCE [LARGE SCALE GENOMIC DNA]</scope>
</reference>
<evidence type="ECO:0000256" key="6">
    <source>
        <dbReference type="SAM" id="Phobius"/>
    </source>
</evidence>
<dbReference type="SUPFAM" id="SSF140478">
    <property type="entry name" value="LemA-like"/>
    <property type="match status" value="1"/>
</dbReference>
<evidence type="ECO:0000256" key="5">
    <source>
        <dbReference type="ARBA" id="ARBA00023136"/>
    </source>
</evidence>
<keyword evidence="3 6" id="KW-0812">Transmembrane</keyword>
<dbReference type="Pfam" id="PF04011">
    <property type="entry name" value="LemA"/>
    <property type="match status" value="1"/>
</dbReference>
<name>A0A1F4VN30_UNCKA</name>
<dbReference type="Proteomes" id="UP000178964">
    <property type="component" value="Unassembled WGS sequence"/>
</dbReference>
<sequence length="186" mass="21468">MNLYIILGIIIVVGWIALVYNRLISTKTRCEQTLKDIDIQLKKRYDLLPDLIESAKSAMKLDERVLTEITKLRSQGMKEIETKAPLSERSKIESKLSELTRSIQIQVENYPKLESHTELSKLMDGVTYIEERIAAARQFYNSNVAQFNMMLAQFPSNIIAQSFHFTPFEFFAASESEKQDIKVKLD</sequence>
<proteinExistence type="inferred from homology"/>
<gene>
    <name evidence="7" type="ORF">A3A70_02230</name>
</gene>
<dbReference type="PANTHER" id="PTHR34478:SF1">
    <property type="entry name" value="PROTEIN LEMA"/>
    <property type="match status" value="1"/>
</dbReference>
<dbReference type="InterPro" id="IPR007156">
    <property type="entry name" value="MamQ_LemA"/>
</dbReference>
<organism evidence="7 8">
    <name type="scientific">candidate division WWE3 bacterium RIFCSPLOWO2_01_FULL_42_11</name>
    <dbReference type="NCBI Taxonomy" id="1802627"/>
    <lineage>
        <taxon>Bacteria</taxon>
        <taxon>Katanobacteria</taxon>
    </lineage>
</organism>
<evidence type="ECO:0000256" key="4">
    <source>
        <dbReference type="ARBA" id="ARBA00022989"/>
    </source>
</evidence>
<evidence type="ECO:0000313" key="8">
    <source>
        <dbReference type="Proteomes" id="UP000178964"/>
    </source>
</evidence>
<evidence type="ECO:0000256" key="2">
    <source>
        <dbReference type="ARBA" id="ARBA00008854"/>
    </source>
</evidence>
<evidence type="ECO:0000256" key="1">
    <source>
        <dbReference type="ARBA" id="ARBA00004167"/>
    </source>
</evidence>
<dbReference type="InterPro" id="IPR023353">
    <property type="entry name" value="LemA-like_dom_sf"/>
</dbReference>
<dbReference type="EMBL" id="MEVK01000034">
    <property type="protein sequence ID" value="OGC58582.1"/>
    <property type="molecule type" value="Genomic_DNA"/>
</dbReference>
<comment type="caution">
    <text evidence="7">The sequence shown here is derived from an EMBL/GenBank/DDBJ whole genome shotgun (WGS) entry which is preliminary data.</text>
</comment>
<protein>
    <recommendedName>
        <fullName evidence="9">LemA family protein</fullName>
    </recommendedName>
</protein>
<keyword evidence="4 6" id="KW-1133">Transmembrane helix</keyword>
<feature type="transmembrane region" description="Helical" evidence="6">
    <location>
        <begin position="6"/>
        <end position="24"/>
    </location>
</feature>
<dbReference type="AlphaFoldDB" id="A0A1F4VN30"/>
<evidence type="ECO:0000256" key="3">
    <source>
        <dbReference type="ARBA" id="ARBA00022692"/>
    </source>
</evidence>
<comment type="similarity">
    <text evidence="2">Belongs to the LemA family.</text>
</comment>